<keyword evidence="6 8" id="KW-1133">Transmembrane helix</keyword>
<reference evidence="10" key="1">
    <citation type="submission" date="2021-05" db="EMBL/GenBank/DDBJ databases">
        <authorList>
            <person name="Pietrasiak N."/>
            <person name="Ward R."/>
            <person name="Stajich J.E."/>
            <person name="Kurbessoian T."/>
        </authorList>
    </citation>
    <scope>NUCLEOTIDE SEQUENCE</scope>
    <source>
        <strain evidence="10">UHER 2000/2452</strain>
    </source>
</reference>
<keyword evidence="2" id="KW-1003">Cell membrane</keyword>
<dbReference type="AlphaFoldDB" id="A0A951QFX9"/>
<evidence type="ECO:0000256" key="1">
    <source>
        <dbReference type="ARBA" id="ARBA00004377"/>
    </source>
</evidence>
<gene>
    <name evidence="10" type="ORF">KME15_27175</name>
</gene>
<dbReference type="Proteomes" id="UP000757435">
    <property type="component" value="Unassembled WGS sequence"/>
</dbReference>
<protein>
    <submittedName>
        <fullName evidence="10">Prepilin-type N-terminal cleavage/methylation domain-containing protein</fullName>
    </submittedName>
</protein>
<keyword evidence="4" id="KW-0997">Cell inner membrane</keyword>
<comment type="subcellular location">
    <subcellularLocation>
        <location evidence="1">Cell inner membrane</location>
        <topology evidence="1">Single-pass membrane protein</topology>
    </subcellularLocation>
</comment>
<evidence type="ECO:0000256" key="8">
    <source>
        <dbReference type="SAM" id="Phobius"/>
    </source>
</evidence>
<dbReference type="InterPro" id="IPR022346">
    <property type="entry name" value="T2SS_GspH"/>
</dbReference>
<dbReference type="InterPro" id="IPR012902">
    <property type="entry name" value="N_methyl_site"/>
</dbReference>
<keyword evidence="3" id="KW-0488">Methylation</keyword>
<evidence type="ECO:0000256" key="4">
    <source>
        <dbReference type="ARBA" id="ARBA00022519"/>
    </source>
</evidence>
<reference evidence="10" key="2">
    <citation type="journal article" date="2022" name="Microbiol. Resour. Announc.">
        <title>Metagenome Sequencing to Explore Phylogenomics of Terrestrial Cyanobacteria.</title>
        <authorList>
            <person name="Ward R.D."/>
            <person name="Stajich J.E."/>
            <person name="Johansen J.R."/>
            <person name="Huntemann M."/>
            <person name="Clum A."/>
            <person name="Foster B."/>
            <person name="Foster B."/>
            <person name="Roux S."/>
            <person name="Palaniappan K."/>
            <person name="Varghese N."/>
            <person name="Mukherjee S."/>
            <person name="Reddy T.B.K."/>
            <person name="Daum C."/>
            <person name="Copeland A."/>
            <person name="Chen I.A."/>
            <person name="Ivanova N.N."/>
            <person name="Kyrpides N.C."/>
            <person name="Shapiro N."/>
            <person name="Eloe-Fadrosh E.A."/>
            <person name="Pietrasiak N."/>
        </authorList>
    </citation>
    <scope>NUCLEOTIDE SEQUENCE</scope>
    <source>
        <strain evidence="10">UHER 2000/2452</strain>
    </source>
</reference>
<feature type="domain" description="General secretion pathway GspH" evidence="9">
    <location>
        <begin position="61"/>
        <end position="148"/>
    </location>
</feature>
<dbReference type="Pfam" id="PF07963">
    <property type="entry name" value="N_methyl"/>
    <property type="match status" value="1"/>
</dbReference>
<evidence type="ECO:0000313" key="10">
    <source>
        <dbReference type="EMBL" id="MBW4662352.1"/>
    </source>
</evidence>
<dbReference type="EMBL" id="JAHHHD010000070">
    <property type="protein sequence ID" value="MBW4662352.1"/>
    <property type="molecule type" value="Genomic_DNA"/>
</dbReference>
<comment type="caution">
    <text evidence="10">The sequence shown here is derived from an EMBL/GenBank/DDBJ whole genome shotgun (WGS) entry which is preliminary data.</text>
</comment>
<dbReference type="SUPFAM" id="SSF54523">
    <property type="entry name" value="Pili subunits"/>
    <property type="match status" value="1"/>
</dbReference>
<evidence type="ECO:0000313" key="11">
    <source>
        <dbReference type="Proteomes" id="UP000757435"/>
    </source>
</evidence>
<evidence type="ECO:0000256" key="7">
    <source>
        <dbReference type="ARBA" id="ARBA00023136"/>
    </source>
</evidence>
<keyword evidence="7 8" id="KW-0472">Membrane</keyword>
<evidence type="ECO:0000256" key="3">
    <source>
        <dbReference type="ARBA" id="ARBA00022481"/>
    </source>
</evidence>
<name>A0A951QFX9_9CYAN</name>
<dbReference type="GO" id="GO:0015627">
    <property type="term" value="C:type II protein secretion system complex"/>
    <property type="evidence" value="ECO:0007669"/>
    <property type="project" value="InterPro"/>
</dbReference>
<dbReference type="Pfam" id="PF12019">
    <property type="entry name" value="GspH"/>
    <property type="match status" value="1"/>
</dbReference>
<evidence type="ECO:0000259" key="9">
    <source>
        <dbReference type="Pfam" id="PF12019"/>
    </source>
</evidence>
<dbReference type="Gene3D" id="3.30.700.10">
    <property type="entry name" value="Glycoprotein, Type 4 Pilin"/>
    <property type="match status" value="1"/>
</dbReference>
<dbReference type="InterPro" id="IPR045584">
    <property type="entry name" value="Pilin-like"/>
</dbReference>
<dbReference type="NCBIfam" id="TIGR02532">
    <property type="entry name" value="IV_pilin_GFxxxE"/>
    <property type="match status" value="1"/>
</dbReference>
<dbReference type="GO" id="GO:0015628">
    <property type="term" value="P:protein secretion by the type II secretion system"/>
    <property type="evidence" value="ECO:0007669"/>
    <property type="project" value="InterPro"/>
</dbReference>
<evidence type="ECO:0000256" key="2">
    <source>
        <dbReference type="ARBA" id="ARBA00022475"/>
    </source>
</evidence>
<feature type="transmembrane region" description="Helical" evidence="8">
    <location>
        <begin position="28"/>
        <end position="49"/>
    </location>
</feature>
<proteinExistence type="predicted"/>
<organism evidence="10 11">
    <name type="scientific">Drouetiella hepatica Uher 2000/2452</name>
    <dbReference type="NCBI Taxonomy" id="904376"/>
    <lineage>
        <taxon>Bacteria</taxon>
        <taxon>Bacillati</taxon>
        <taxon>Cyanobacteriota</taxon>
        <taxon>Cyanophyceae</taxon>
        <taxon>Oculatellales</taxon>
        <taxon>Oculatellaceae</taxon>
        <taxon>Drouetiella</taxon>
    </lineage>
</organism>
<evidence type="ECO:0000256" key="5">
    <source>
        <dbReference type="ARBA" id="ARBA00022692"/>
    </source>
</evidence>
<dbReference type="GO" id="GO:0005886">
    <property type="term" value="C:plasma membrane"/>
    <property type="evidence" value="ECO:0007669"/>
    <property type="project" value="UniProtKB-SubCell"/>
</dbReference>
<evidence type="ECO:0000256" key="6">
    <source>
        <dbReference type="ARBA" id="ARBA00022989"/>
    </source>
</evidence>
<keyword evidence="5 8" id="KW-0812">Transmembrane</keyword>
<sequence length="167" mass="18975">MNFNKRSAFSACSPQTKLSQTGFTVIELLVVIVIVGILAAIAVPGWLSFQRNRILSASQDEVFQAMRQAQAEAIRSRSIWQVSFRESDSVVQWAMHPATDQPTTWQTLLREIRIDTGKTTLTQSGTTYRLQFNERGRVNGLLGRLMFNNLEHSKIVETVSWRAFQEL</sequence>
<accession>A0A951QFX9</accession>